<sequence length="51" mass="5457">MLLLNRTLICAGLLAPFNILAAGMLPETSLLIVNQDEQCARLDVKTTDGDA</sequence>
<organism evidence="1 2">
    <name type="scientific">Oceanidesulfovibrio indonesiensis</name>
    <dbReference type="NCBI Taxonomy" id="54767"/>
    <lineage>
        <taxon>Bacteria</taxon>
        <taxon>Pseudomonadati</taxon>
        <taxon>Thermodesulfobacteriota</taxon>
        <taxon>Desulfovibrionia</taxon>
        <taxon>Desulfovibrionales</taxon>
        <taxon>Desulfovibrionaceae</taxon>
        <taxon>Oceanidesulfovibrio</taxon>
    </lineage>
</organism>
<reference evidence="1 2" key="1">
    <citation type="submission" date="2018-06" db="EMBL/GenBank/DDBJ databases">
        <title>Complete genome of Desulfovibrio indonesiensis P37SLT.</title>
        <authorList>
            <person name="Crispim J.S."/>
            <person name="Vidigal P.M.P."/>
            <person name="Silva L.C.F."/>
            <person name="Laguardia C.N."/>
            <person name="Araujo L.C."/>
            <person name="Dias R.S."/>
            <person name="Sousa M.P."/>
            <person name="Paula S.O."/>
            <person name="Silva C."/>
        </authorList>
    </citation>
    <scope>NUCLEOTIDE SEQUENCE [LARGE SCALE GENOMIC DNA]</scope>
    <source>
        <strain evidence="1 2">P37SLT</strain>
    </source>
</reference>
<gene>
    <name evidence="1" type="ORF">DPQ33_18985</name>
</gene>
<proteinExistence type="predicted"/>
<feature type="non-terminal residue" evidence="1">
    <location>
        <position position="51"/>
    </location>
</feature>
<dbReference type="AlphaFoldDB" id="A0A7M3MA08"/>
<dbReference type="Proteomes" id="UP000448292">
    <property type="component" value="Unassembled WGS sequence"/>
</dbReference>
<evidence type="ECO:0000313" key="2">
    <source>
        <dbReference type="Proteomes" id="UP000448292"/>
    </source>
</evidence>
<comment type="caution">
    <text evidence="1">The sequence shown here is derived from an EMBL/GenBank/DDBJ whole genome shotgun (WGS) entry which is preliminary data.</text>
</comment>
<accession>A0A7M3MA08</accession>
<name>A0A7M3MA08_9BACT</name>
<keyword evidence="2" id="KW-1185">Reference proteome</keyword>
<evidence type="ECO:0000313" key="1">
    <source>
        <dbReference type="EMBL" id="TVM10230.1"/>
    </source>
</evidence>
<dbReference type="EMBL" id="QMIE01000135">
    <property type="protein sequence ID" value="TVM10230.1"/>
    <property type="molecule type" value="Genomic_DNA"/>
</dbReference>
<protein>
    <submittedName>
        <fullName evidence="1">Molecular chaperone</fullName>
    </submittedName>
</protein>